<dbReference type="GO" id="GO:0016787">
    <property type="term" value="F:hydrolase activity"/>
    <property type="evidence" value="ECO:0007669"/>
    <property type="project" value="UniProtKB-KW"/>
</dbReference>
<dbReference type="Gene3D" id="2.60.120.260">
    <property type="entry name" value="Galactose-binding domain-like"/>
    <property type="match status" value="1"/>
</dbReference>
<feature type="domain" description="Mannosidase Ig/CBM-like" evidence="10">
    <location>
        <begin position="662"/>
        <end position="744"/>
    </location>
</feature>
<proteinExistence type="inferred from homology"/>
<evidence type="ECO:0000256" key="3">
    <source>
        <dbReference type="ARBA" id="ARBA00012754"/>
    </source>
</evidence>
<dbReference type="InterPro" id="IPR050887">
    <property type="entry name" value="Beta-mannosidase_GH2"/>
</dbReference>
<feature type="domain" description="Glycoside hydrolase family 2 immunoglobulin-like beta-sandwich" evidence="9">
    <location>
        <begin position="188"/>
        <end position="292"/>
    </location>
</feature>
<evidence type="ECO:0000256" key="4">
    <source>
        <dbReference type="ARBA" id="ARBA00022801"/>
    </source>
</evidence>
<dbReference type="PANTHER" id="PTHR43730">
    <property type="entry name" value="BETA-MANNOSIDASE"/>
    <property type="match status" value="1"/>
</dbReference>
<dbReference type="Pfam" id="PF22666">
    <property type="entry name" value="Glyco_hydro_2_N2"/>
    <property type="match status" value="1"/>
</dbReference>
<dbReference type="InterPro" id="IPR006102">
    <property type="entry name" value="Ig-like_GH2"/>
</dbReference>
<dbReference type="InterPro" id="IPR008979">
    <property type="entry name" value="Galactose-bd-like_sf"/>
</dbReference>
<evidence type="ECO:0000256" key="7">
    <source>
        <dbReference type="ARBA" id="ARBA00041069"/>
    </source>
</evidence>
<dbReference type="Proteomes" id="UP001600943">
    <property type="component" value="Unassembled WGS sequence"/>
</dbReference>
<dbReference type="InterPro" id="IPR054593">
    <property type="entry name" value="Beta-mannosidase-like_N2"/>
</dbReference>
<dbReference type="SUPFAM" id="SSF49785">
    <property type="entry name" value="Galactose-binding domain-like"/>
    <property type="match status" value="1"/>
</dbReference>
<dbReference type="InterPro" id="IPR013783">
    <property type="entry name" value="Ig-like_fold"/>
</dbReference>
<accession>A0ABQ0BK04</accession>
<dbReference type="SUPFAM" id="SSF51445">
    <property type="entry name" value="(Trans)glycosidases"/>
    <property type="match status" value="1"/>
</dbReference>
<keyword evidence="13" id="KW-1185">Reference proteome</keyword>
<dbReference type="Pfam" id="PF00703">
    <property type="entry name" value="Glyco_hydro_2"/>
    <property type="match status" value="1"/>
</dbReference>
<evidence type="ECO:0000313" key="13">
    <source>
        <dbReference type="Proteomes" id="UP001600943"/>
    </source>
</evidence>
<organism evidence="12 13">
    <name type="scientific">Blautia hominis</name>
    <dbReference type="NCBI Taxonomy" id="2025493"/>
    <lineage>
        <taxon>Bacteria</taxon>
        <taxon>Bacillati</taxon>
        <taxon>Bacillota</taxon>
        <taxon>Clostridia</taxon>
        <taxon>Lachnospirales</taxon>
        <taxon>Lachnospiraceae</taxon>
        <taxon>Blautia</taxon>
    </lineage>
</organism>
<evidence type="ECO:0000256" key="1">
    <source>
        <dbReference type="ARBA" id="ARBA00000829"/>
    </source>
</evidence>
<dbReference type="InterPro" id="IPR036156">
    <property type="entry name" value="Beta-gal/glucu_dom_sf"/>
</dbReference>
<dbReference type="InterPro" id="IPR041447">
    <property type="entry name" value="Mannosidase_ig"/>
</dbReference>
<evidence type="ECO:0000256" key="6">
    <source>
        <dbReference type="ARBA" id="ARBA00038429"/>
    </source>
</evidence>
<dbReference type="Gene3D" id="2.60.40.10">
    <property type="entry name" value="Immunoglobulins"/>
    <property type="match status" value="2"/>
</dbReference>
<evidence type="ECO:0000256" key="5">
    <source>
        <dbReference type="ARBA" id="ARBA00023295"/>
    </source>
</evidence>
<evidence type="ECO:0000256" key="2">
    <source>
        <dbReference type="ARBA" id="ARBA00004740"/>
    </source>
</evidence>
<evidence type="ECO:0000259" key="9">
    <source>
        <dbReference type="Pfam" id="PF00703"/>
    </source>
</evidence>
<comment type="similarity">
    <text evidence="6">Belongs to the glycosyl hydrolase 2 family. Beta-mannosidase B subfamily.</text>
</comment>
<name>A0ABQ0BK04_9FIRM</name>
<keyword evidence="5" id="KW-0326">Glycosidase</keyword>
<protein>
    <recommendedName>
        <fullName evidence="7">Beta-mannosidase B</fullName>
        <ecNumber evidence="3">3.2.1.25</ecNumber>
    </recommendedName>
    <alternativeName>
        <fullName evidence="8">Mannanase B</fullName>
    </alternativeName>
</protein>
<evidence type="ECO:0000259" key="11">
    <source>
        <dbReference type="Pfam" id="PF22666"/>
    </source>
</evidence>
<evidence type="ECO:0000256" key="8">
    <source>
        <dbReference type="ARBA" id="ARBA00041614"/>
    </source>
</evidence>
<dbReference type="EMBL" id="BAABYW010000002">
    <property type="protein sequence ID" value="GAA6411783.1"/>
    <property type="molecule type" value="Genomic_DNA"/>
</dbReference>
<evidence type="ECO:0000313" key="12">
    <source>
        <dbReference type="EMBL" id="GAA6411783.1"/>
    </source>
</evidence>
<comment type="caution">
    <text evidence="12">The sequence shown here is derived from an EMBL/GenBank/DDBJ whole genome shotgun (WGS) entry which is preliminary data.</text>
</comment>
<feature type="domain" description="Beta-mannosidase-like galactose-binding" evidence="11">
    <location>
        <begin position="10"/>
        <end position="177"/>
    </location>
</feature>
<reference evidence="12 13" key="1">
    <citation type="submission" date="2024-04" db="EMBL/GenBank/DDBJ databases">
        <title>Defined microbial consortia suppress multidrug-resistant proinflammatory Enterobacteriaceae via ecological control.</title>
        <authorList>
            <person name="Furuichi M."/>
            <person name="Kawaguchi T."/>
            <person name="Pust M."/>
            <person name="Yasuma K."/>
            <person name="Plichta D."/>
            <person name="Hasegawa N."/>
            <person name="Ohya T."/>
            <person name="Bhattarai S."/>
            <person name="Sasajima S."/>
            <person name="Aoto Y."/>
            <person name="Tuganbaev T."/>
            <person name="Yaginuma M."/>
            <person name="Ueda M."/>
            <person name="Okahashi N."/>
            <person name="Amafuji K."/>
            <person name="Kiridooshi Y."/>
            <person name="Sugita K."/>
            <person name="Strazar M."/>
            <person name="Skelly A."/>
            <person name="Suda W."/>
            <person name="Hattori M."/>
            <person name="Nakamoto N."/>
            <person name="Caballero S."/>
            <person name="Norman J."/>
            <person name="Olle B."/>
            <person name="Tanoue T."/>
            <person name="Arita M."/>
            <person name="Bucci V."/>
            <person name="Atarashi K."/>
            <person name="Xavier R."/>
            <person name="Honda K."/>
        </authorList>
    </citation>
    <scope>NUCLEOTIDE SEQUENCE [LARGE SCALE GENOMIC DNA]</scope>
    <source>
        <strain evidence="13">k04-0078-D8-1</strain>
    </source>
</reference>
<sequence>MLRQYITQGWMLQIRGEEERIPAQVPGSVYHDLLCSKRMEDPFWRDNEDKALKLMENDFIYETHFVPDKGLFDTDEIRLCFAGLDTIADVYLNGILLGRADNMHRVWEFSVTEVLRQEENVLKIYFHSPTGYIRERYAQCVTMGSEHCMDGFPQIRKAHCMFGWDWGPRLPDAGIWKDVFLEGVETGRLESVYVTQEHETHKVTLHISAKIARAGKEKDSAKDAEELSYRVTVTDPKGNVRTAENSPESLAIPQPLLWWPNGYGEQNLYGICVQLMKGGREIDRWEKRIGLRTMTMHREKDAYGESFAHEVNGVQIFAMGADYIPEDNIFSRITGERTRNLLEQCRAANFNCIRVWGGGFYPHDDFYDICDELGLVVWQDLMFACAVYELTEEFDKNIRAEIRDNVRRLRHHASLGLWCGNNEMEMFVDEGQWVNTPKQKADYIKMYEYIIPKVLREEDPQTFYWPASPSSGGSFDAPNDPDRGDVHYWEVWHGDKPFSEYRKYYFRYASEFGFQSFPCLKTVEAFTLPEDRNIFSYVMDKHQRNDAANGKIMKYLYQTFLYPSEFDTLLYASQLLQGEAIKYGVEHFRRNRGRCMGAVYWQLNDCWPVASWSSIDYYGRWKALHYFAKRFFAPVLLSCQEEGMMTQNTNVNAQPFQMEKSVTFNVSNETMTEKAVRVVWAVRDRFGEVLREEEQELLVPALSSVWMDKVEIPEMKIEEEYISYELFEGEKWVSGSTVLLTLPKFFRYEDPRLTVEACGDEIVVRAEAYAGSVEIRNENEDLVLEDNYFDMNGGERRIKVIKGEVERLRVRSVYDIR</sequence>
<keyword evidence="4 12" id="KW-0378">Hydrolase</keyword>
<dbReference type="SUPFAM" id="SSF49303">
    <property type="entry name" value="beta-Galactosidase/glucuronidase domain"/>
    <property type="match status" value="1"/>
</dbReference>
<comment type="pathway">
    <text evidence="2">Glycan metabolism; N-glycan degradation.</text>
</comment>
<dbReference type="RefSeq" id="WP_390410431.1">
    <property type="nucleotide sequence ID" value="NZ_BAABYW010000002.1"/>
</dbReference>
<dbReference type="Pfam" id="PF17786">
    <property type="entry name" value="Mannosidase_ig"/>
    <property type="match status" value="1"/>
</dbReference>
<dbReference type="PANTHER" id="PTHR43730:SF1">
    <property type="entry name" value="BETA-MANNOSIDASE"/>
    <property type="match status" value="1"/>
</dbReference>
<gene>
    <name evidence="12" type="ORF">K040078D81_59000</name>
</gene>
<dbReference type="EC" id="3.2.1.25" evidence="3"/>
<evidence type="ECO:0000259" key="10">
    <source>
        <dbReference type="Pfam" id="PF17786"/>
    </source>
</evidence>
<dbReference type="InterPro" id="IPR017853">
    <property type="entry name" value="GH"/>
</dbReference>
<dbReference type="Gene3D" id="3.20.20.80">
    <property type="entry name" value="Glycosidases"/>
    <property type="match status" value="1"/>
</dbReference>
<comment type="catalytic activity">
    <reaction evidence="1">
        <text>Hydrolysis of terminal, non-reducing beta-D-mannose residues in beta-D-mannosides.</text>
        <dbReference type="EC" id="3.2.1.25"/>
    </reaction>
</comment>